<reference evidence="2" key="1">
    <citation type="submission" date="2018-01" db="EMBL/GenBank/DDBJ databases">
        <title>An insight into the sialome of Amazonian anophelines.</title>
        <authorList>
            <person name="Ribeiro J.M."/>
            <person name="Scarpassa V."/>
            <person name="Calvo E."/>
        </authorList>
    </citation>
    <scope>NUCLEOTIDE SEQUENCE</scope>
    <source>
        <tissue evidence="2">Salivary glands</tissue>
    </source>
</reference>
<name>A0A2M4B0P9_9DIPT</name>
<organism evidence="2">
    <name type="scientific">Anopheles triannulatus</name>
    <dbReference type="NCBI Taxonomy" id="58253"/>
    <lineage>
        <taxon>Eukaryota</taxon>
        <taxon>Metazoa</taxon>
        <taxon>Ecdysozoa</taxon>
        <taxon>Arthropoda</taxon>
        <taxon>Hexapoda</taxon>
        <taxon>Insecta</taxon>
        <taxon>Pterygota</taxon>
        <taxon>Neoptera</taxon>
        <taxon>Endopterygota</taxon>
        <taxon>Diptera</taxon>
        <taxon>Nematocera</taxon>
        <taxon>Culicoidea</taxon>
        <taxon>Culicidae</taxon>
        <taxon>Anophelinae</taxon>
        <taxon>Anopheles</taxon>
    </lineage>
</organism>
<dbReference type="AntiFam" id="ANF00152">
    <property type="entry name" value="Shadow ORF (opposite nadB1)"/>
</dbReference>
<evidence type="ECO:0000313" key="2">
    <source>
        <dbReference type="EMBL" id="MBW46616.1"/>
    </source>
</evidence>
<accession>A0A2M4B0P9</accession>
<sequence>MVQLQVHMVLLRSTATALADFDRHRARHNVTRGQILRHRRISLHEALALRVNQITALTTATLGDKTPGTVDTGRVELHKLQILRRKSGARDHRRTIAGTGVGRGAGEVRPSVATGRQHRVLRPEPVNATVLEVHRDHPDTLAILHQQVHGKVFDEVVTVVAQRLAVQRVQQRVSGTIGYAAAPMCLATLAVLQTLATERPLVDLAIGRTRERHAVVFQLDHGLRGLARHVVDRVLIAQPIRTLHRIVHVPLPVVLFHVAQGRIDAALRRDRVRARGEQLRNDGCLEAFRHQTEGRPQSGTTGTDHHRIVRVVHHRVLARDGIRVRFRIVLAHRKVQLALRRSGTQTAHRGEGVLGQGRREPNHPAHLARSFFRKNREKPQPTSVTTGG</sequence>
<dbReference type="AlphaFoldDB" id="A0A2M4B0P9"/>
<evidence type="ECO:0000256" key="1">
    <source>
        <dbReference type="SAM" id="MobiDB-lite"/>
    </source>
</evidence>
<feature type="region of interest" description="Disordered" evidence="1">
    <location>
        <begin position="341"/>
        <end position="363"/>
    </location>
</feature>
<dbReference type="EMBL" id="GGFK01013295">
    <property type="protein sequence ID" value="MBW46616.1"/>
    <property type="molecule type" value="Transcribed_RNA"/>
</dbReference>
<proteinExistence type="predicted"/>
<protein>
    <submittedName>
        <fullName evidence="2">Putative secreted protein</fullName>
    </submittedName>
</protein>